<feature type="region of interest" description="Disordered" evidence="1">
    <location>
        <begin position="53"/>
        <end position="85"/>
    </location>
</feature>
<keyword evidence="4" id="KW-1185">Reference proteome</keyword>
<dbReference type="AlphaFoldDB" id="T2GAY6"/>
<dbReference type="Proteomes" id="UP000016587">
    <property type="component" value="Chromosome"/>
</dbReference>
<evidence type="ECO:0000256" key="1">
    <source>
        <dbReference type="SAM" id="MobiDB-lite"/>
    </source>
</evidence>
<sequence>MQWRTMHTATARTISAMLTSTAALAMLLAMATAATADSKKVEEYKSPFVRITPESLKPKPYDPSWQKRQEERLKQGMAPNVSRPK</sequence>
<organism evidence="3 4">
    <name type="scientific">Megalodesulfovibrio gigas (strain ATCC 19364 / DSM 1382 / NCIMB 9332 / VKM B-1759)</name>
    <name type="common">Desulfovibrio gigas</name>
    <dbReference type="NCBI Taxonomy" id="1121448"/>
    <lineage>
        <taxon>Bacteria</taxon>
        <taxon>Pseudomonadati</taxon>
        <taxon>Thermodesulfobacteriota</taxon>
        <taxon>Desulfovibrionia</taxon>
        <taxon>Desulfovibrionales</taxon>
        <taxon>Desulfovibrionaceae</taxon>
        <taxon>Megalodesulfovibrio</taxon>
    </lineage>
</organism>
<reference evidence="3 4" key="1">
    <citation type="journal article" date="2013" name="J. Bacteriol.">
        <title>Roles of HynAB and Ech, the only two hydrogenases found in the model sulfate reducer Desulfovibrio gigas.</title>
        <authorList>
            <person name="Morais-Silva F.O."/>
            <person name="Santos C.I."/>
            <person name="Rodrigues R."/>
            <person name="Pereira I.A."/>
            <person name="Rodrigues-Pousada C."/>
        </authorList>
    </citation>
    <scope>NUCLEOTIDE SEQUENCE [LARGE SCALE GENOMIC DNA]</scope>
    <source>
        <strain evidence="4">ATCC 19364 / DSM 1382 / NCIMB 9332 / VKM B-1759</strain>
    </source>
</reference>
<evidence type="ECO:0000313" key="4">
    <source>
        <dbReference type="Proteomes" id="UP000016587"/>
    </source>
</evidence>
<evidence type="ECO:0000256" key="2">
    <source>
        <dbReference type="SAM" id="SignalP"/>
    </source>
</evidence>
<name>T2GAY6_MEGG1</name>
<feature type="chain" id="PRO_5004599715" evidence="2">
    <location>
        <begin position="37"/>
        <end position="85"/>
    </location>
</feature>
<keyword evidence="2" id="KW-0732">Signal</keyword>
<dbReference type="STRING" id="1121448.DGI_1630"/>
<dbReference type="PATRIC" id="fig|1121448.10.peg.1618"/>
<dbReference type="HOGENOM" id="CLU_2507225_0_0_7"/>
<dbReference type="RefSeq" id="WP_021760307.1">
    <property type="nucleotide sequence ID" value="NC_022444.1"/>
</dbReference>
<proteinExistence type="predicted"/>
<dbReference type="KEGG" id="dgg:DGI_1630"/>
<accession>T2GAY6</accession>
<feature type="compositionally biased region" description="Basic and acidic residues" evidence="1">
    <location>
        <begin position="56"/>
        <end position="74"/>
    </location>
</feature>
<dbReference type="EMBL" id="CP006585">
    <property type="protein sequence ID" value="AGW13458.1"/>
    <property type="molecule type" value="Genomic_DNA"/>
</dbReference>
<gene>
    <name evidence="3" type="ORF">DGI_1630</name>
</gene>
<protein>
    <submittedName>
        <fullName evidence="3">Uncharacterized protein</fullName>
    </submittedName>
</protein>
<evidence type="ECO:0000313" key="3">
    <source>
        <dbReference type="EMBL" id="AGW13458.1"/>
    </source>
</evidence>
<feature type="signal peptide" evidence="2">
    <location>
        <begin position="1"/>
        <end position="36"/>
    </location>
</feature>
<reference evidence="4" key="2">
    <citation type="submission" date="2013-07" db="EMBL/GenBank/DDBJ databases">
        <authorList>
            <person name="Morais-Silva F.O."/>
            <person name="Rezende A.M."/>
            <person name="Pimentel C."/>
            <person name="Resende D.M."/>
            <person name="Santos C.I."/>
            <person name="Clemente C."/>
            <person name="de Oliveira L.M."/>
            <person name="da Silva S.M."/>
            <person name="Costa D.A."/>
            <person name="Varela-Raposo A."/>
            <person name="Horacio E.C.A."/>
            <person name="Matos M."/>
            <person name="Flores O."/>
            <person name="Ruiz J.C."/>
            <person name="Rodrigues-Pousada C."/>
        </authorList>
    </citation>
    <scope>NUCLEOTIDE SEQUENCE [LARGE SCALE GENOMIC DNA]</scope>
    <source>
        <strain evidence="4">ATCC 19364 / DSM 1382 / NCIMB 9332 / VKM B-1759</strain>
    </source>
</reference>